<accession>A0AAV8WNN8</accession>
<comment type="caution">
    <text evidence="1">The sequence shown here is derived from an EMBL/GenBank/DDBJ whole genome shotgun (WGS) entry which is preliminary data.</text>
</comment>
<gene>
    <name evidence="1" type="ORF">NQ314_019119</name>
</gene>
<dbReference type="EMBL" id="JANEYF010005397">
    <property type="protein sequence ID" value="KAJ8928329.1"/>
    <property type="molecule type" value="Genomic_DNA"/>
</dbReference>
<evidence type="ECO:0000313" key="1">
    <source>
        <dbReference type="EMBL" id="KAJ8928329.1"/>
    </source>
</evidence>
<proteinExistence type="predicted"/>
<evidence type="ECO:0000313" key="2">
    <source>
        <dbReference type="Proteomes" id="UP001162156"/>
    </source>
</evidence>
<dbReference type="Proteomes" id="UP001162156">
    <property type="component" value="Unassembled WGS sequence"/>
</dbReference>
<dbReference type="PROSITE" id="PS51257">
    <property type="entry name" value="PROKAR_LIPOPROTEIN"/>
    <property type="match status" value="1"/>
</dbReference>
<sequence length="120" mass="13269">MLGNFVKFLKNENERRINVIKFNAIVGFPSVSGCIDCTRIPIVNPGGDDLVAGPKMEISDIVVQHPDSTHDSVIFDRSAIRVRFEQGQICGLLSGDNGYACRSYLLTPVIYPTAQQEEKL</sequence>
<keyword evidence="2" id="KW-1185">Reference proteome</keyword>
<organism evidence="1 2">
    <name type="scientific">Rhamnusium bicolor</name>
    <dbReference type="NCBI Taxonomy" id="1586634"/>
    <lineage>
        <taxon>Eukaryota</taxon>
        <taxon>Metazoa</taxon>
        <taxon>Ecdysozoa</taxon>
        <taxon>Arthropoda</taxon>
        <taxon>Hexapoda</taxon>
        <taxon>Insecta</taxon>
        <taxon>Pterygota</taxon>
        <taxon>Neoptera</taxon>
        <taxon>Endopterygota</taxon>
        <taxon>Coleoptera</taxon>
        <taxon>Polyphaga</taxon>
        <taxon>Cucujiformia</taxon>
        <taxon>Chrysomeloidea</taxon>
        <taxon>Cerambycidae</taxon>
        <taxon>Lepturinae</taxon>
        <taxon>Rhagiini</taxon>
        <taxon>Rhamnusium</taxon>
    </lineage>
</organism>
<name>A0AAV8WNN8_9CUCU</name>
<dbReference type="AlphaFoldDB" id="A0AAV8WNN8"/>
<reference evidence="1" key="1">
    <citation type="journal article" date="2023" name="Insect Mol. Biol.">
        <title>Genome sequencing provides insights into the evolution of gene families encoding plant cell wall-degrading enzymes in longhorned beetles.</title>
        <authorList>
            <person name="Shin N.R."/>
            <person name="Okamura Y."/>
            <person name="Kirsch R."/>
            <person name="Pauchet Y."/>
        </authorList>
    </citation>
    <scope>NUCLEOTIDE SEQUENCE</scope>
    <source>
        <strain evidence="1">RBIC_L_NR</strain>
    </source>
</reference>
<protein>
    <submittedName>
        <fullName evidence="1">Uncharacterized protein</fullName>
    </submittedName>
</protein>